<proteinExistence type="predicted"/>
<gene>
    <name evidence="2" type="ORF">F8S09_10220</name>
</gene>
<dbReference type="SUPFAM" id="SSF103196">
    <property type="entry name" value="Roadblock/LC7 domain"/>
    <property type="match status" value="1"/>
</dbReference>
<dbReference type="AlphaFoldDB" id="A0A7X1TS42"/>
<feature type="domain" description="Roadblock/LAMTOR2" evidence="1">
    <location>
        <begin position="146"/>
        <end position="225"/>
    </location>
</feature>
<organism evidence="2 3">
    <name type="scientific">Deinococcus terrestris</name>
    <dbReference type="NCBI Taxonomy" id="2651870"/>
    <lineage>
        <taxon>Bacteria</taxon>
        <taxon>Thermotogati</taxon>
        <taxon>Deinococcota</taxon>
        <taxon>Deinococci</taxon>
        <taxon>Deinococcales</taxon>
        <taxon>Deinococcaceae</taxon>
        <taxon>Deinococcus</taxon>
    </lineage>
</organism>
<dbReference type="InterPro" id="IPR004942">
    <property type="entry name" value="Roadblock/LAMTOR2_dom"/>
</dbReference>
<dbReference type="Proteomes" id="UP000484842">
    <property type="component" value="Unassembled WGS sequence"/>
</dbReference>
<dbReference type="SMART" id="SM00960">
    <property type="entry name" value="Robl_LC7"/>
    <property type="match status" value="1"/>
</dbReference>
<protein>
    <submittedName>
        <fullName evidence="2">Roadblock/LC7 domain-containing protein</fullName>
    </submittedName>
</protein>
<evidence type="ECO:0000313" key="2">
    <source>
        <dbReference type="EMBL" id="MPY67061.1"/>
    </source>
</evidence>
<comment type="caution">
    <text evidence="2">The sequence shown here is derived from an EMBL/GenBank/DDBJ whole genome shotgun (WGS) entry which is preliminary data.</text>
</comment>
<dbReference type="EMBL" id="WBSL01000004">
    <property type="protein sequence ID" value="MPY67061.1"/>
    <property type="molecule type" value="Genomic_DNA"/>
</dbReference>
<evidence type="ECO:0000259" key="1">
    <source>
        <dbReference type="SMART" id="SM00960"/>
    </source>
</evidence>
<sequence length="247" mass="25832">MTNAVYTLIVRALSGIVSDRAADTMLRASLRESGLSPDTVTAAQMQQVLRGPLLARLSGLLPPERARAELQALAAEVQARYPKAPTLFLPPAAAWDENSPEQAWTAPAWEDTVETSLSADDFEFDDPEYAAPAGGRTYALDTPGGQEALIQDLGRLQGVQGVLVCRANGEVLRERALRGGGGLGGVVAATAMLFQARSLRLMSADMGDRTVCMRPLGGYCVAVVAGAGVNIGRLLAELGQVEAGAAA</sequence>
<dbReference type="RefSeq" id="WP_152871391.1">
    <property type="nucleotide sequence ID" value="NZ_WBSL01000004.1"/>
</dbReference>
<accession>A0A7X1TS42</accession>
<keyword evidence="3" id="KW-1185">Reference proteome</keyword>
<reference evidence="2 3" key="1">
    <citation type="submission" date="2019-10" db="EMBL/GenBank/DDBJ databases">
        <title>Deinococcus sp. isolated from soil.</title>
        <authorList>
            <person name="Li Y."/>
            <person name="Wang J."/>
        </authorList>
    </citation>
    <scope>NUCLEOTIDE SEQUENCE [LARGE SCALE GENOMIC DNA]</scope>
    <source>
        <strain evidence="2 3">SDU3-2</strain>
    </source>
</reference>
<evidence type="ECO:0000313" key="3">
    <source>
        <dbReference type="Proteomes" id="UP000484842"/>
    </source>
</evidence>
<name>A0A7X1TS42_9DEIO</name>